<keyword evidence="2" id="KW-0812">Transmembrane</keyword>
<gene>
    <name evidence="3" type="ORF">GM661_08270</name>
</gene>
<reference evidence="3" key="1">
    <citation type="submission" date="2019-12" db="EMBL/GenBank/DDBJ databases">
        <authorList>
            <person name="zhang j."/>
            <person name="sun C.M."/>
        </authorList>
    </citation>
    <scope>NUCLEOTIDE SEQUENCE</scope>
    <source>
        <strain evidence="3">NS-1</strain>
    </source>
</reference>
<dbReference type="InterPro" id="IPR010273">
    <property type="entry name" value="DUF881"/>
</dbReference>
<keyword evidence="2" id="KW-0472">Membrane</keyword>
<evidence type="ECO:0000313" key="4">
    <source>
        <dbReference type="Proteomes" id="UP000665020"/>
    </source>
</evidence>
<evidence type="ECO:0000256" key="2">
    <source>
        <dbReference type="SAM" id="Phobius"/>
    </source>
</evidence>
<feature type="transmembrane region" description="Helical" evidence="2">
    <location>
        <begin position="7"/>
        <end position="33"/>
    </location>
</feature>
<dbReference type="Gene3D" id="3.30.70.1880">
    <property type="entry name" value="Protein of unknown function DUF881"/>
    <property type="match status" value="1"/>
</dbReference>
<name>A0A8A7KIK8_9FIRM</name>
<evidence type="ECO:0000256" key="1">
    <source>
        <dbReference type="ARBA" id="ARBA00009108"/>
    </source>
</evidence>
<keyword evidence="2" id="KW-1133">Transmembrane helix</keyword>
<keyword evidence="4" id="KW-1185">Reference proteome</keyword>
<evidence type="ECO:0000313" key="3">
    <source>
        <dbReference type="EMBL" id="QTL97974.1"/>
    </source>
</evidence>
<dbReference type="Pfam" id="PF05949">
    <property type="entry name" value="DUF881"/>
    <property type="match status" value="1"/>
</dbReference>
<organism evidence="3 4">
    <name type="scientific">Iocasia fonsfrigidae</name>
    <dbReference type="NCBI Taxonomy" id="2682810"/>
    <lineage>
        <taxon>Bacteria</taxon>
        <taxon>Bacillati</taxon>
        <taxon>Bacillota</taxon>
        <taxon>Clostridia</taxon>
        <taxon>Halanaerobiales</taxon>
        <taxon>Halanaerobiaceae</taxon>
        <taxon>Iocasia</taxon>
    </lineage>
</organism>
<sequence length="334" mass="37453">MLKKSGYILYTAVILIILLNIILFLRILSVFYFPGEITPLDRASQGAQSVIEYSEELAKSYGVDEQKSVTDILARFKYEVEKANNAEELASLMVDYGRQTQDIIFRELQQKRIDKVFKIINSQNLPKKGKITIARTAEQLKILDPDQILTNKTREKLEGLTFNQTIEIQIKDGRASLVSTGDFFNQVDFLQTKLASLERQLKLISQKAGYEPLNGSGIIINVYDKDNNLEKMGIVHDADIRNIINELVIAGAGGIEVGGQRLTVHSAIRCVGPTILVNNKPIPVNPIIIKAVGEPRTLASSLDIVRKQLENFGIEIEVVAEDNIRLNGQKNYER</sequence>
<dbReference type="EMBL" id="CP046640">
    <property type="protein sequence ID" value="QTL97974.1"/>
    <property type="molecule type" value="Genomic_DNA"/>
</dbReference>
<dbReference type="KEGG" id="ifn:GM661_08270"/>
<dbReference type="AlphaFoldDB" id="A0A8A7KIK8"/>
<protein>
    <submittedName>
        <fullName evidence="3">DUF881 domain-containing protein</fullName>
    </submittedName>
</protein>
<dbReference type="Proteomes" id="UP000665020">
    <property type="component" value="Chromosome"/>
</dbReference>
<dbReference type="PANTHER" id="PTHR37313:SF2">
    <property type="entry name" value="UPF0749 PROTEIN YLXX"/>
    <property type="match status" value="1"/>
</dbReference>
<dbReference type="PANTHER" id="PTHR37313">
    <property type="entry name" value="UPF0749 PROTEIN RV1825"/>
    <property type="match status" value="1"/>
</dbReference>
<dbReference type="RefSeq" id="WP_230869578.1">
    <property type="nucleotide sequence ID" value="NZ_CP046640.1"/>
</dbReference>
<comment type="similarity">
    <text evidence="1">Belongs to the UPF0749 family.</text>
</comment>
<accession>A0A8A7KIK8</accession>
<proteinExistence type="inferred from homology"/>